<name>A0A2S7ZCA0_9FIRM</name>
<dbReference type="OrthoDB" id="1630265at2"/>
<dbReference type="RefSeq" id="WP_105090376.1">
    <property type="nucleotide sequence ID" value="NZ_PPDB01000001.1"/>
</dbReference>
<evidence type="ECO:0000313" key="1">
    <source>
        <dbReference type="EMBL" id="PQL20903.1"/>
    </source>
</evidence>
<gene>
    <name evidence="1" type="ORF">VEHSUH05_00285</name>
</gene>
<evidence type="ECO:0000313" key="2">
    <source>
        <dbReference type="Proteomes" id="UP000237916"/>
    </source>
</evidence>
<protein>
    <submittedName>
        <fullName evidence="1">Uncharacterized protein</fullName>
    </submittedName>
</protein>
<proteinExistence type="predicted"/>
<dbReference type="EMBL" id="PPDB01000001">
    <property type="protein sequence ID" value="PQL20903.1"/>
    <property type="molecule type" value="Genomic_DNA"/>
</dbReference>
<dbReference type="STRING" id="1298594.GCA_001312465_01480"/>
<keyword evidence="2" id="KW-1185">Reference proteome</keyword>
<dbReference type="AlphaFoldDB" id="A0A2S7ZCA0"/>
<dbReference type="Proteomes" id="UP000237916">
    <property type="component" value="Unassembled WGS sequence"/>
</dbReference>
<sequence>MYELVNEANLIISFDMDVELSGYGVFGVYVRQGYNTCSGYIDPSDWTGIENGYKELINLYQTCKGQATFCYCLTGGGNKVVFSLDYKGSLKIEVNIVDFNYRGEMTVEGLDQTYLPKFINFFKEFLERKPIDKYNEI</sequence>
<organism evidence="1 2">
    <name type="scientific">Veillonella denticariosi JCM 15641</name>
    <dbReference type="NCBI Taxonomy" id="1298594"/>
    <lineage>
        <taxon>Bacteria</taxon>
        <taxon>Bacillati</taxon>
        <taxon>Bacillota</taxon>
        <taxon>Negativicutes</taxon>
        <taxon>Veillonellales</taxon>
        <taxon>Veillonellaceae</taxon>
        <taxon>Veillonella</taxon>
    </lineage>
</organism>
<accession>A0A2S7ZCA0</accession>
<reference evidence="1 2" key="1">
    <citation type="submission" date="2018-01" db="EMBL/GenBank/DDBJ databases">
        <title>Draft genome sequences of clinical isolates and type strains of oral Veillonella including Veillonella infantum sp., nov.</title>
        <authorList>
            <person name="Mashima I."/>
            <person name="Liao Y.-C."/>
            <person name="Sabharwal A."/>
            <person name="Haase E.M."/>
            <person name="Nakazawa F."/>
            <person name="Scannapieco F.A."/>
        </authorList>
    </citation>
    <scope>NUCLEOTIDE SEQUENCE [LARGE SCALE GENOMIC DNA]</scope>
    <source>
        <strain evidence="1 2">JCM 15641</strain>
    </source>
</reference>
<comment type="caution">
    <text evidence="1">The sequence shown here is derived from an EMBL/GenBank/DDBJ whole genome shotgun (WGS) entry which is preliminary data.</text>
</comment>